<evidence type="ECO:0000313" key="15">
    <source>
        <dbReference type="EMBL" id="SEH24841.1"/>
    </source>
</evidence>
<keyword evidence="16" id="KW-1185">Reference proteome</keyword>
<evidence type="ECO:0000256" key="8">
    <source>
        <dbReference type="ARBA" id="ARBA00022801"/>
    </source>
</evidence>
<evidence type="ECO:0000256" key="6">
    <source>
        <dbReference type="ARBA" id="ARBA00022692"/>
    </source>
</evidence>
<evidence type="ECO:0000256" key="1">
    <source>
        <dbReference type="ARBA" id="ARBA00001947"/>
    </source>
</evidence>
<dbReference type="PANTHER" id="PTHR35864">
    <property type="entry name" value="ZINC METALLOPROTEASE MJ0611-RELATED"/>
    <property type="match status" value="1"/>
</dbReference>
<dbReference type="InterPro" id="IPR008915">
    <property type="entry name" value="Peptidase_M50"/>
</dbReference>
<proteinExistence type="inferred from homology"/>
<feature type="transmembrane region" description="Helical" evidence="13">
    <location>
        <begin position="90"/>
        <end position="116"/>
    </location>
</feature>
<dbReference type="RefSeq" id="WP_074764443.1">
    <property type="nucleotide sequence ID" value="NZ_FNWO01000001.1"/>
</dbReference>
<keyword evidence="6 13" id="KW-0812">Transmembrane</keyword>
<evidence type="ECO:0000256" key="10">
    <source>
        <dbReference type="ARBA" id="ARBA00022989"/>
    </source>
</evidence>
<dbReference type="GO" id="GO:0008237">
    <property type="term" value="F:metallopeptidase activity"/>
    <property type="evidence" value="ECO:0007669"/>
    <property type="project" value="UniProtKB-KW"/>
</dbReference>
<evidence type="ECO:0000256" key="4">
    <source>
        <dbReference type="ARBA" id="ARBA00022475"/>
    </source>
</evidence>
<dbReference type="GO" id="GO:0005886">
    <property type="term" value="C:plasma membrane"/>
    <property type="evidence" value="ECO:0007669"/>
    <property type="project" value="UniProtKB-SubCell"/>
</dbReference>
<dbReference type="OrthoDB" id="9800627at2"/>
<protein>
    <submittedName>
        <fullName evidence="15">Zn-dependent protease (Includes SpoIVFB)</fullName>
    </submittedName>
</protein>
<dbReference type="AlphaFoldDB" id="A0A1H6GNF7"/>
<dbReference type="EMBL" id="FNWO01000001">
    <property type="protein sequence ID" value="SEH24841.1"/>
    <property type="molecule type" value="Genomic_DNA"/>
</dbReference>
<keyword evidence="4" id="KW-1003">Cell membrane</keyword>
<evidence type="ECO:0000256" key="11">
    <source>
        <dbReference type="ARBA" id="ARBA00023049"/>
    </source>
</evidence>
<evidence type="ECO:0000256" key="12">
    <source>
        <dbReference type="ARBA" id="ARBA00023136"/>
    </source>
</evidence>
<keyword evidence="9" id="KW-0862">Zinc</keyword>
<feature type="domain" description="Peptidase M50" evidence="14">
    <location>
        <begin position="125"/>
        <end position="167"/>
    </location>
</feature>
<gene>
    <name evidence="15" type="ORF">SAMN04244559_00080</name>
</gene>
<evidence type="ECO:0000256" key="13">
    <source>
        <dbReference type="SAM" id="Phobius"/>
    </source>
</evidence>
<dbReference type="Pfam" id="PF02163">
    <property type="entry name" value="Peptidase_M50"/>
    <property type="match status" value="1"/>
</dbReference>
<evidence type="ECO:0000259" key="14">
    <source>
        <dbReference type="Pfam" id="PF02163"/>
    </source>
</evidence>
<comment type="cofactor">
    <cofactor evidence="1">
        <name>Zn(2+)</name>
        <dbReference type="ChEBI" id="CHEBI:29105"/>
    </cofactor>
</comment>
<dbReference type="GO" id="GO:0046872">
    <property type="term" value="F:metal ion binding"/>
    <property type="evidence" value="ECO:0007669"/>
    <property type="project" value="UniProtKB-KW"/>
</dbReference>
<keyword evidence="10 13" id="KW-1133">Transmembrane helix</keyword>
<keyword evidence="11" id="KW-0482">Metalloprotease</keyword>
<comment type="subcellular location">
    <subcellularLocation>
        <location evidence="2">Cell membrane</location>
        <topology evidence="2">Multi-pass membrane protein</topology>
    </subcellularLocation>
</comment>
<dbReference type="PANTHER" id="PTHR35864:SF1">
    <property type="entry name" value="ZINC METALLOPROTEASE YWHC-RELATED"/>
    <property type="match status" value="1"/>
</dbReference>
<sequence>MNDVLSGIAVWALPVILAVTLHEAAHGYAARAMGDDTAERMGRISLNPLRHVDPFGTVILPAFLVIVGGVMFGWAKPVPVDFSRLRPLRLGMIVVAAAGPAINLLMAALAVIGFWLIPFVPDAAQLWLFENLKNAIYINLLLAVFNMIPIPPLDGGRVLTGLLPAHLAIRLARLERFGILLVLGVLFLLPMLGNAIGINLDLLGGLVDGPVRAIARLLLGVLGPGG</sequence>
<name>A0A1H6GNF7_MAGFU</name>
<feature type="transmembrane region" description="Helical" evidence="13">
    <location>
        <begin position="58"/>
        <end position="78"/>
    </location>
</feature>
<dbReference type="InterPro" id="IPR052348">
    <property type="entry name" value="Metallopeptidase_M50B"/>
</dbReference>
<keyword evidence="8" id="KW-0378">Hydrolase</keyword>
<evidence type="ECO:0000256" key="3">
    <source>
        <dbReference type="ARBA" id="ARBA00007931"/>
    </source>
</evidence>
<evidence type="ECO:0000256" key="5">
    <source>
        <dbReference type="ARBA" id="ARBA00022670"/>
    </source>
</evidence>
<keyword evidence="5 15" id="KW-0645">Protease</keyword>
<accession>A0A1H6GNF7</accession>
<keyword evidence="7" id="KW-0479">Metal-binding</keyword>
<dbReference type="GO" id="GO:0006508">
    <property type="term" value="P:proteolysis"/>
    <property type="evidence" value="ECO:0007669"/>
    <property type="project" value="UniProtKB-KW"/>
</dbReference>
<organism evidence="15 16">
    <name type="scientific">Magnetospirillum fulvum</name>
    <name type="common">Rhodospirillum fulvum</name>
    <dbReference type="NCBI Taxonomy" id="1082"/>
    <lineage>
        <taxon>Bacteria</taxon>
        <taxon>Pseudomonadati</taxon>
        <taxon>Pseudomonadota</taxon>
        <taxon>Alphaproteobacteria</taxon>
        <taxon>Rhodospirillales</taxon>
        <taxon>Rhodospirillaceae</taxon>
        <taxon>Magnetospirillum</taxon>
    </lineage>
</organism>
<feature type="transmembrane region" description="Helical" evidence="13">
    <location>
        <begin position="136"/>
        <end position="156"/>
    </location>
</feature>
<evidence type="ECO:0000256" key="2">
    <source>
        <dbReference type="ARBA" id="ARBA00004651"/>
    </source>
</evidence>
<reference evidence="16" key="1">
    <citation type="submission" date="2016-10" db="EMBL/GenBank/DDBJ databases">
        <authorList>
            <person name="Varghese N."/>
            <person name="Submissions S."/>
        </authorList>
    </citation>
    <scope>NUCLEOTIDE SEQUENCE [LARGE SCALE GENOMIC DNA]</scope>
    <source>
        <strain evidence="16">DSM 13234</strain>
    </source>
</reference>
<dbReference type="Proteomes" id="UP000182983">
    <property type="component" value="Unassembled WGS sequence"/>
</dbReference>
<dbReference type="InterPro" id="IPR044537">
    <property type="entry name" value="Rip2-like"/>
</dbReference>
<dbReference type="CDD" id="cd06158">
    <property type="entry name" value="S2P-M50_like_1"/>
    <property type="match status" value="1"/>
</dbReference>
<comment type="similarity">
    <text evidence="3">Belongs to the peptidase M50B family.</text>
</comment>
<feature type="transmembrane region" description="Helical" evidence="13">
    <location>
        <begin position="177"/>
        <end position="198"/>
    </location>
</feature>
<evidence type="ECO:0000313" key="16">
    <source>
        <dbReference type="Proteomes" id="UP000182983"/>
    </source>
</evidence>
<evidence type="ECO:0000256" key="7">
    <source>
        <dbReference type="ARBA" id="ARBA00022723"/>
    </source>
</evidence>
<keyword evidence="12 13" id="KW-0472">Membrane</keyword>
<evidence type="ECO:0000256" key="9">
    <source>
        <dbReference type="ARBA" id="ARBA00022833"/>
    </source>
</evidence>